<evidence type="ECO:0000256" key="2">
    <source>
        <dbReference type="ARBA" id="ARBA00022670"/>
    </source>
</evidence>
<dbReference type="PANTHER" id="PTHR10201:SF169">
    <property type="entry name" value="MATRIX METALLOPROTEINASE-16-LIKE PROTEIN"/>
    <property type="match status" value="1"/>
</dbReference>
<evidence type="ECO:0000256" key="1">
    <source>
        <dbReference type="ARBA" id="ARBA00001947"/>
    </source>
</evidence>
<keyword evidence="3" id="KW-0479">Metal-binding</keyword>
<evidence type="ECO:0000313" key="11">
    <source>
        <dbReference type="EMBL" id="GBM71020.1"/>
    </source>
</evidence>
<dbReference type="GO" id="GO:0006508">
    <property type="term" value="P:proteolysis"/>
    <property type="evidence" value="ECO:0007669"/>
    <property type="project" value="UniProtKB-KW"/>
</dbReference>
<evidence type="ECO:0000256" key="4">
    <source>
        <dbReference type="ARBA" id="ARBA00022729"/>
    </source>
</evidence>
<dbReference type="Pfam" id="PF01471">
    <property type="entry name" value="PG_binding_1"/>
    <property type="match status" value="1"/>
</dbReference>
<comment type="cofactor">
    <cofactor evidence="1">
        <name>Zn(2+)</name>
        <dbReference type="ChEBI" id="CHEBI:29105"/>
    </cofactor>
</comment>
<dbReference type="Proteomes" id="UP000499080">
    <property type="component" value="Unassembled WGS sequence"/>
</dbReference>
<dbReference type="InterPro" id="IPR036365">
    <property type="entry name" value="PGBD-like_sf"/>
</dbReference>
<sequence>MWAGIAFCFTLISFSTILKVDCAPLPQDKLPSKEMEKFMKQYGYIESGPDDADALYTEEGFKKAIQQMQKFGGLPQTGELDEATLNLTKTPRCGVPDVIEHRRSKRYVIGSGAWKKRNITYFFRRHRSGHLPRPMLKGRIHAPKPARAVEGVPSPWGPLPKTIRSASMLSGWNESHVRPHTEGFGEFGRVSSRFQLRGQLAKTIRGNKHMDESRKT</sequence>
<dbReference type="EMBL" id="BGPR01002287">
    <property type="protein sequence ID" value="GBM71020.1"/>
    <property type="molecule type" value="Genomic_DNA"/>
</dbReference>
<gene>
    <name evidence="11" type="ORF">AVEN_56660_1</name>
</gene>
<keyword evidence="12" id="KW-1185">Reference proteome</keyword>
<dbReference type="InterPro" id="IPR021158">
    <property type="entry name" value="Pept_M10A_Zn_BS"/>
</dbReference>
<keyword evidence="7" id="KW-0482">Metalloprotease</keyword>
<dbReference type="GO" id="GO:0031012">
    <property type="term" value="C:extracellular matrix"/>
    <property type="evidence" value="ECO:0007669"/>
    <property type="project" value="InterPro"/>
</dbReference>
<dbReference type="GO" id="GO:0008270">
    <property type="term" value="F:zinc ion binding"/>
    <property type="evidence" value="ECO:0007669"/>
    <property type="project" value="InterPro"/>
</dbReference>
<evidence type="ECO:0000256" key="6">
    <source>
        <dbReference type="ARBA" id="ARBA00022833"/>
    </source>
</evidence>
<dbReference type="InterPro" id="IPR024079">
    <property type="entry name" value="MetalloPept_cat_dom_sf"/>
</dbReference>
<proteinExistence type="predicted"/>
<keyword evidence="4 9" id="KW-0732">Signal</keyword>
<keyword evidence="8" id="KW-0865">Zymogen</keyword>
<dbReference type="Gene3D" id="3.40.390.10">
    <property type="entry name" value="Collagenase (Catalytic Domain)"/>
    <property type="match status" value="1"/>
</dbReference>
<dbReference type="AlphaFoldDB" id="A0A4Y2I0D5"/>
<feature type="chain" id="PRO_5021351340" description="Peptidoglycan binding-like domain-containing protein" evidence="9">
    <location>
        <begin position="23"/>
        <end position="216"/>
    </location>
</feature>
<protein>
    <recommendedName>
        <fullName evidence="10">Peptidoglycan binding-like domain-containing protein</fullName>
    </recommendedName>
</protein>
<dbReference type="InterPro" id="IPR002477">
    <property type="entry name" value="Peptidoglycan-bd-like"/>
</dbReference>
<dbReference type="GO" id="GO:0030574">
    <property type="term" value="P:collagen catabolic process"/>
    <property type="evidence" value="ECO:0007669"/>
    <property type="project" value="TreeGrafter"/>
</dbReference>
<keyword evidence="5" id="KW-0378">Hydrolase</keyword>
<dbReference type="PROSITE" id="PS00546">
    <property type="entry name" value="CYSTEINE_SWITCH"/>
    <property type="match status" value="1"/>
</dbReference>
<accession>A0A4Y2I0D5</accession>
<evidence type="ECO:0000256" key="3">
    <source>
        <dbReference type="ARBA" id="ARBA00022723"/>
    </source>
</evidence>
<name>A0A4Y2I0D5_ARAVE</name>
<dbReference type="GO" id="GO:0004222">
    <property type="term" value="F:metalloendopeptidase activity"/>
    <property type="evidence" value="ECO:0007669"/>
    <property type="project" value="InterPro"/>
</dbReference>
<dbReference type="GO" id="GO:0030198">
    <property type="term" value="P:extracellular matrix organization"/>
    <property type="evidence" value="ECO:0007669"/>
    <property type="project" value="TreeGrafter"/>
</dbReference>
<evidence type="ECO:0000256" key="8">
    <source>
        <dbReference type="ARBA" id="ARBA00023145"/>
    </source>
</evidence>
<dbReference type="OrthoDB" id="6429623at2759"/>
<keyword evidence="2" id="KW-0645">Protease</keyword>
<feature type="signal peptide" evidence="9">
    <location>
        <begin position="1"/>
        <end position="22"/>
    </location>
</feature>
<dbReference type="SUPFAM" id="SSF47090">
    <property type="entry name" value="PGBD-like"/>
    <property type="match status" value="1"/>
</dbReference>
<evidence type="ECO:0000259" key="10">
    <source>
        <dbReference type="Pfam" id="PF01471"/>
    </source>
</evidence>
<evidence type="ECO:0000256" key="7">
    <source>
        <dbReference type="ARBA" id="ARBA00023049"/>
    </source>
</evidence>
<reference evidence="11 12" key="1">
    <citation type="journal article" date="2019" name="Sci. Rep.">
        <title>Orb-weaving spider Araneus ventricosus genome elucidates the spidroin gene catalogue.</title>
        <authorList>
            <person name="Kono N."/>
            <person name="Nakamura H."/>
            <person name="Ohtoshi R."/>
            <person name="Moran D.A.P."/>
            <person name="Shinohara A."/>
            <person name="Yoshida Y."/>
            <person name="Fujiwara M."/>
            <person name="Mori M."/>
            <person name="Tomita M."/>
            <person name="Arakawa K."/>
        </authorList>
    </citation>
    <scope>NUCLEOTIDE SEQUENCE [LARGE SCALE GENOMIC DNA]</scope>
</reference>
<organism evidence="11 12">
    <name type="scientific">Araneus ventricosus</name>
    <name type="common">Orbweaver spider</name>
    <name type="synonym">Epeira ventricosa</name>
    <dbReference type="NCBI Taxonomy" id="182803"/>
    <lineage>
        <taxon>Eukaryota</taxon>
        <taxon>Metazoa</taxon>
        <taxon>Ecdysozoa</taxon>
        <taxon>Arthropoda</taxon>
        <taxon>Chelicerata</taxon>
        <taxon>Arachnida</taxon>
        <taxon>Araneae</taxon>
        <taxon>Araneomorphae</taxon>
        <taxon>Entelegynae</taxon>
        <taxon>Araneoidea</taxon>
        <taxon>Araneidae</taxon>
        <taxon>Araneus</taxon>
    </lineage>
</organism>
<feature type="domain" description="Peptidoglycan binding-like" evidence="10">
    <location>
        <begin position="33"/>
        <end position="86"/>
    </location>
</feature>
<evidence type="ECO:0000256" key="5">
    <source>
        <dbReference type="ARBA" id="ARBA00022801"/>
    </source>
</evidence>
<evidence type="ECO:0000256" key="9">
    <source>
        <dbReference type="SAM" id="SignalP"/>
    </source>
</evidence>
<dbReference type="GO" id="GO:0005615">
    <property type="term" value="C:extracellular space"/>
    <property type="evidence" value="ECO:0007669"/>
    <property type="project" value="TreeGrafter"/>
</dbReference>
<keyword evidence="6" id="KW-0862">Zinc</keyword>
<comment type="caution">
    <text evidence="11">The sequence shown here is derived from an EMBL/GenBank/DDBJ whole genome shotgun (WGS) entry which is preliminary data.</text>
</comment>
<evidence type="ECO:0000313" key="12">
    <source>
        <dbReference type="Proteomes" id="UP000499080"/>
    </source>
</evidence>
<dbReference type="PANTHER" id="PTHR10201">
    <property type="entry name" value="MATRIX METALLOPROTEINASE"/>
    <property type="match status" value="1"/>
</dbReference>